<sequence>MPSVSDLFSIPDTSLLLVGEYNLSLVLLSVAIAVFASFMGFQVATQAANAKTRRGRRGLLAVGAFAQGSGIWSMHFIGMLAFELCTPVSYTWFTTLLSMLPGIAAAWVALNLLTQHRINNKQIVIGGGLVGAGIGAMHYIGMAAMDMAPLLRYDLSIFLLSVVVAVVLAMISLWVRHGLQRLLNNRFTTFTTNILAGAVMGCAISAMHYTGMAAARFVSPPGLELSDQPSEMSFYLAASVTFIASIMIALVLGISLLVKYREASADARRSQVRMISLMESAVEGILTINDEGIIQTVNEAVTTILGWQRMELVGTPLTEFLPEDRRHLYSYRFFKYAEEPEGIQLIGNSRDVEAFNRDGELVPLRISLSHTQVAGESLFILFIADISERLAMEKVIRENELKFRSLIANIPGIAYRCLNKHDWPMVFISDAVKKITGYDPDEFLLPDPTVSFVDLFHPDDLDTIEQALVGQTEYSMEYRIFNKAGEIRWLREHGRYIRDDYNEILWLDGFIMDITDRRQMEDDLLIAKDAAEQAAAARAAFLANMSHEIRTPMNAVIGFSDILLDTPLNTEQHKHLSTINRSARSLLHLLNDILDSAKLDKGKLELELVDFILSEEIDTVISTFWLEAKRKGLDLQVKLGDNLAQGYRGAPERIRQVLSNLIGNAVKFTESGQVSLRVNQVNDDHVQFTITDTGIGMTQEQCQRVFDAFAQADASMSRRFGGTGLGTTISKQLVELMGGSIEVRSKPGEGTQFSFILPLTAIDSTSHVQRLHAIQLPALRILIVDDIEQNIELLNLLLKRSGHSVDIGRDGQQALEQMAQHQYDVVLMDLQMPVLDGLTAARQRREYEKANGLKATPIIALTASVLAQDKKSASEAGMEGFANKPIDFPVLCNEIARVLGIQGSALAMRAEPKEALLIDWSRGESLWGSKHKLVKEIKRFCNDITLARETFASLTEQQDFTDLKALVHRFKGVAGNLGLIKIMHACKAIEQDCYDKVAPADSVADLYNLVPAVQSAVATEQESALEQSAVVDSQALRAILERIVRSVENNRIEEAELALLGGYQNSCFANDIQAILDAIEDFEFEQAITLLSALIDKLDE</sequence>
<dbReference type="InterPro" id="IPR013767">
    <property type="entry name" value="PAS_fold"/>
</dbReference>
<dbReference type="InterPro" id="IPR008207">
    <property type="entry name" value="Sig_transdc_His_kin_Hpt_dom"/>
</dbReference>
<name>A0A2S9V882_9ALTE</name>
<dbReference type="SUPFAM" id="SSF47226">
    <property type="entry name" value="Histidine-containing phosphotransfer domain, HPT domain"/>
    <property type="match status" value="1"/>
</dbReference>
<keyword evidence="11 16" id="KW-1133">Transmembrane helix</keyword>
<dbReference type="InterPro" id="IPR000700">
    <property type="entry name" value="PAS-assoc_C"/>
</dbReference>
<dbReference type="Pfam" id="PF01627">
    <property type="entry name" value="Hpt"/>
    <property type="match status" value="1"/>
</dbReference>
<dbReference type="EC" id="2.7.13.3" evidence="3"/>
<comment type="subcellular location">
    <subcellularLocation>
        <location evidence="2">Cell membrane</location>
        <topology evidence="2">Multi-pass membrane protein</topology>
    </subcellularLocation>
</comment>
<dbReference type="OrthoDB" id="9810730at2"/>
<evidence type="ECO:0000256" key="14">
    <source>
        <dbReference type="PROSITE-ProRule" id="PRU00110"/>
    </source>
</evidence>
<feature type="domain" description="Histidine kinase" evidence="17">
    <location>
        <begin position="544"/>
        <end position="761"/>
    </location>
</feature>
<evidence type="ECO:0000256" key="10">
    <source>
        <dbReference type="ARBA" id="ARBA00022840"/>
    </source>
</evidence>
<evidence type="ECO:0000256" key="7">
    <source>
        <dbReference type="ARBA" id="ARBA00022692"/>
    </source>
</evidence>
<dbReference type="InterPro" id="IPR000014">
    <property type="entry name" value="PAS"/>
</dbReference>
<accession>A0A2S9V882</accession>
<dbReference type="Pfam" id="PF03707">
    <property type="entry name" value="MHYT"/>
    <property type="match status" value="3"/>
</dbReference>
<feature type="domain" description="HPt" evidence="21">
    <location>
        <begin position="929"/>
        <end position="1024"/>
    </location>
</feature>
<evidence type="ECO:0000259" key="20">
    <source>
        <dbReference type="PROSITE" id="PS50113"/>
    </source>
</evidence>
<dbReference type="SMART" id="SM00448">
    <property type="entry name" value="REC"/>
    <property type="match status" value="1"/>
</dbReference>
<feature type="transmembrane region" description="Helical" evidence="16">
    <location>
        <begin position="23"/>
        <end position="45"/>
    </location>
</feature>
<dbReference type="PROSITE" id="PS50110">
    <property type="entry name" value="RESPONSE_REGULATORY"/>
    <property type="match status" value="1"/>
</dbReference>
<keyword evidence="12" id="KW-0902">Two-component regulatory system</keyword>
<dbReference type="NCBIfam" id="TIGR00229">
    <property type="entry name" value="sensory_box"/>
    <property type="match status" value="2"/>
</dbReference>
<feature type="domain" description="PAC" evidence="20">
    <location>
        <begin position="474"/>
        <end position="526"/>
    </location>
</feature>
<dbReference type="Proteomes" id="UP000238949">
    <property type="component" value="Unassembled WGS sequence"/>
</dbReference>
<proteinExistence type="predicted"/>
<dbReference type="AlphaFoldDB" id="A0A2S9V882"/>
<evidence type="ECO:0000256" key="3">
    <source>
        <dbReference type="ARBA" id="ARBA00012438"/>
    </source>
</evidence>
<dbReference type="PROSITE" id="PS50109">
    <property type="entry name" value="HIS_KIN"/>
    <property type="match status" value="1"/>
</dbReference>
<gene>
    <name evidence="23" type="ORF">C6Y40_15775</name>
</gene>
<feature type="domain" description="PAS" evidence="19">
    <location>
        <begin position="270"/>
        <end position="341"/>
    </location>
</feature>
<dbReference type="EMBL" id="PVNP01000180">
    <property type="protein sequence ID" value="PRO72633.1"/>
    <property type="molecule type" value="Genomic_DNA"/>
</dbReference>
<evidence type="ECO:0000313" key="24">
    <source>
        <dbReference type="Proteomes" id="UP000238949"/>
    </source>
</evidence>
<dbReference type="GO" id="GO:0000155">
    <property type="term" value="F:phosphorelay sensor kinase activity"/>
    <property type="evidence" value="ECO:0007669"/>
    <property type="project" value="InterPro"/>
</dbReference>
<evidence type="ECO:0000256" key="11">
    <source>
        <dbReference type="ARBA" id="ARBA00022989"/>
    </source>
</evidence>
<dbReference type="SMART" id="SM00086">
    <property type="entry name" value="PAC"/>
    <property type="match status" value="2"/>
</dbReference>
<feature type="transmembrane region" description="Helical" evidence="16">
    <location>
        <begin position="232"/>
        <end position="258"/>
    </location>
</feature>
<evidence type="ECO:0000256" key="12">
    <source>
        <dbReference type="ARBA" id="ARBA00023012"/>
    </source>
</evidence>
<evidence type="ECO:0000259" key="17">
    <source>
        <dbReference type="PROSITE" id="PS50109"/>
    </source>
</evidence>
<feature type="domain" description="PAS" evidence="19">
    <location>
        <begin position="425"/>
        <end position="468"/>
    </location>
</feature>
<evidence type="ECO:0000259" key="22">
    <source>
        <dbReference type="PROSITE" id="PS50924"/>
    </source>
</evidence>
<dbReference type="CDD" id="cd17546">
    <property type="entry name" value="REC_hyHK_CKI1_RcsC-like"/>
    <property type="match status" value="1"/>
</dbReference>
<feature type="domain" description="Response regulatory" evidence="18">
    <location>
        <begin position="780"/>
        <end position="899"/>
    </location>
</feature>
<evidence type="ECO:0000256" key="13">
    <source>
        <dbReference type="ARBA" id="ARBA00023136"/>
    </source>
</evidence>
<dbReference type="SUPFAM" id="SSF55785">
    <property type="entry name" value="PYP-like sensor domain (PAS domain)"/>
    <property type="match status" value="2"/>
</dbReference>
<dbReference type="InterPro" id="IPR005467">
    <property type="entry name" value="His_kinase_dom"/>
</dbReference>
<dbReference type="InterPro" id="IPR003594">
    <property type="entry name" value="HATPase_dom"/>
</dbReference>
<dbReference type="InterPro" id="IPR001789">
    <property type="entry name" value="Sig_transdc_resp-reg_receiver"/>
</dbReference>
<dbReference type="FunFam" id="3.30.565.10:FF:000010">
    <property type="entry name" value="Sensor histidine kinase RcsC"/>
    <property type="match status" value="1"/>
</dbReference>
<protein>
    <recommendedName>
        <fullName evidence="3">histidine kinase</fullName>
        <ecNumber evidence="3">2.7.13.3</ecNumber>
    </recommendedName>
</protein>
<dbReference type="SMART" id="SM00091">
    <property type="entry name" value="PAS"/>
    <property type="match status" value="2"/>
</dbReference>
<keyword evidence="9 23" id="KW-0418">Kinase</keyword>
<dbReference type="SMART" id="SM00388">
    <property type="entry name" value="HisKA"/>
    <property type="match status" value="1"/>
</dbReference>
<dbReference type="CDD" id="cd16922">
    <property type="entry name" value="HATPase_EvgS-ArcB-TorS-like"/>
    <property type="match status" value="1"/>
</dbReference>
<dbReference type="PRINTS" id="PR00344">
    <property type="entry name" value="BCTRLSENSOR"/>
</dbReference>
<evidence type="ECO:0000256" key="6">
    <source>
        <dbReference type="ARBA" id="ARBA00022679"/>
    </source>
</evidence>
<comment type="catalytic activity">
    <reaction evidence="1">
        <text>ATP + protein L-histidine = ADP + protein N-phospho-L-histidine.</text>
        <dbReference type="EC" id="2.7.13.3"/>
    </reaction>
</comment>
<dbReference type="PROSITE" id="PS50112">
    <property type="entry name" value="PAS"/>
    <property type="match status" value="2"/>
</dbReference>
<dbReference type="RefSeq" id="WP_105935391.1">
    <property type="nucleotide sequence ID" value="NZ_PVNP01000180.1"/>
</dbReference>
<evidence type="ECO:0000256" key="2">
    <source>
        <dbReference type="ARBA" id="ARBA00004651"/>
    </source>
</evidence>
<reference evidence="24" key="1">
    <citation type="journal article" date="2020" name="Int. J. Syst. Evol. Microbiol.">
        <title>Alteromonas alba sp. nov., a marine bacterium isolated from the seawater of the West Pacific Ocean.</title>
        <authorList>
            <person name="Sun C."/>
            <person name="Wu Y.-H."/>
            <person name="Xamxidin M."/>
            <person name="Cheng H."/>
            <person name="Xu X.-W."/>
        </authorList>
    </citation>
    <scope>NUCLEOTIDE SEQUENCE [LARGE SCALE GENOMIC DNA]</scope>
    <source>
        <strain evidence="24">190</strain>
    </source>
</reference>
<feature type="domain" description="MHYT" evidence="22">
    <location>
        <begin position="21"/>
        <end position="218"/>
    </location>
</feature>
<dbReference type="InterPro" id="IPR004358">
    <property type="entry name" value="Sig_transdc_His_kin-like_C"/>
</dbReference>
<dbReference type="FunFam" id="1.10.287.130:FF:000004">
    <property type="entry name" value="Ethylene receptor 1"/>
    <property type="match status" value="1"/>
</dbReference>
<dbReference type="InterPro" id="IPR003661">
    <property type="entry name" value="HisK_dim/P_dom"/>
</dbReference>
<keyword evidence="7 16" id="KW-0812">Transmembrane</keyword>
<evidence type="ECO:0000256" key="4">
    <source>
        <dbReference type="ARBA" id="ARBA00022475"/>
    </source>
</evidence>
<keyword evidence="8" id="KW-0547">Nucleotide-binding</keyword>
<dbReference type="SUPFAM" id="SSF55874">
    <property type="entry name" value="ATPase domain of HSP90 chaperone/DNA topoisomerase II/histidine kinase"/>
    <property type="match status" value="1"/>
</dbReference>
<keyword evidence="24" id="KW-1185">Reference proteome</keyword>
<dbReference type="CDD" id="cd00130">
    <property type="entry name" value="PAS"/>
    <property type="match status" value="2"/>
</dbReference>
<evidence type="ECO:0000256" key="5">
    <source>
        <dbReference type="ARBA" id="ARBA00022553"/>
    </source>
</evidence>
<dbReference type="Pfam" id="PF02518">
    <property type="entry name" value="HATPase_c"/>
    <property type="match status" value="1"/>
</dbReference>
<dbReference type="InterPro" id="IPR035965">
    <property type="entry name" value="PAS-like_dom_sf"/>
</dbReference>
<dbReference type="GO" id="GO:0005886">
    <property type="term" value="C:plasma membrane"/>
    <property type="evidence" value="ECO:0007669"/>
    <property type="project" value="UniProtKB-SubCell"/>
</dbReference>
<dbReference type="Pfam" id="PF08447">
    <property type="entry name" value="PAS_3"/>
    <property type="match status" value="1"/>
</dbReference>
<dbReference type="InterPro" id="IPR011006">
    <property type="entry name" value="CheY-like_superfamily"/>
</dbReference>
<evidence type="ECO:0000256" key="16">
    <source>
        <dbReference type="PROSITE-ProRule" id="PRU00244"/>
    </source>
</evidence>
<feature type="modified residue" description="Phosphohistidine" evidence="14">
    <location>
        <position position="968"/>
    </location>
</feature>
<dbReference type="InterPro" id="IPR001610">
    <property type="entry name" value="PAC"/>
</dbReference>
<dbReference type="SUPFAM" id="SSF47384">
    <property type="entry name" value="Homodimeric domain of signal transducing histidine kinase"/>
    <property type="match status" value="1"/>
</dbReference>
<evidence type="ECO:0000259" key="21">
    <source>
        <dbReference type="PROSITE" id="PS50894"/>
    </source>
</evidence>
<dbReference type="InterPro" id="IPR013655">
    <property type="entry name" value="PAS_fold_3"/>
</dbReference>
<dbReference type="GO" id="GO:0006355">
    <property type="term" value="P:regulation of DNA-templated transcription"/>
    <property type="evidence" value="ECO:0007669"/>
    <property type="project" value="InterPro"/>
</dbReference>
<keyword evidence="5 15" id="KW-0597">Phosphoprotein</keyword>
<dbReference type="Pfam" id="PF00512">
    <property type="entry name" value="HisKA"/>
    <property type="match status" value="1"/>
</dbReference>
<evidence type="ECO:0000256" key="9">
    <source>
        <dbReference type="ARBA" id="ARBA00022777"/>
    </source>
</evidence>
<feature type="modified residue" description="4-aspartylphosphate" evidence="15">
    <location>
        <position position="829"/>
    </location>
</feature>
<keyword evidence="10" id="KW-0067">ATP-binding</keyword>
<evidence type="ECO:0000256" key="8">
    <source>
        <dbReference type="ARBA" id="ARBA00022741"/>
    </source>
</evidence>
<dbReference type="PANTHER" id="PTHR45339:SF1">
    <property type="entry name" value="HYBRID SIGNAL TRANSDUCTION HISTIDINE KINASE J"/>
    <property type="match status" value="1"/>
</dbReference>
<evidence type="ECO:0000259" key="18">
    <source>
        <dbReference type="PROSITE" id="PS50110"/>
    </source>
</evidence>
<feature type="transmembrane region" description="Helical" evidence="16">
    <location>
        <begin position="124"/>
        <end position="145"/>
    </location>
</feature>
<organism evidence="23 24">
    <name type="scientific">Alteromonas alba</name>
    <dbReference type="NCBI Taxonomy" id="2079529"/>
    <lineage>
        <taxon>Bacteria</taxon>
        <taxon>Pseudomonadati</taxon>
        <taxon>Pseudomonadota</taxon>
        <taxon>Gammaproteobacteria</taxon>
        <taxon>Alteromonadales</taxon>
        <taxon>Alteromonadaceae</taxon>
        <taxon>Alteromonas/Salinimonas group</taxon>
        <taxon>Alteromonas</taxon>
    </lineage>
</organism>
<evidence type="ECO:0000313" key="23">
    <source>
        <dbReference type="EMBL" id="PRO72633.1"/>
    </source>
</evidence>
<dbReference type="PROSITE" id="PS50894">
    <property type="entry name" value="HPT"/>
    <property type="match status" value="1"/>
</dbReference>
<dbReference type="InterPro" id="IPR005330">
    <property type="entry name" value="MHYT_dom"/>
</dbReference>
<keyword evidence="6" id="KW-0808">Transferase</keyword>
<feature type="transmembrane region" description="Helical" evidence="16">
    <location>
        <begin position="157"/>
        <end position="175"/>
    </location>
</feature>
<dbReference type="PROSITE" id="PS50924">
    <property type="entry name" value="MHYT"/>
    <property type="match status" value="1"/>
</dbReference>
<dbReference type="Gene3D" id="1.20.120.160">
    <property type="entry name" value="HPT domain"/>
    <property type="match status" value="1"/>
</dbReference>
<evidence type="ECO:0000256" key="15">
    <source>
        <dbReference type="PROSITE-ProRule" id="PRU00169"/>
    </source>
</evidence>
<dbReference type="InterPro" id="IPR036890">
    <property type="entry name" value="HATPase_C_sf"/>
</dbReference>
<dbReference type="SMART" id="SM00387">
    <property type="entry name" value="HATPase_c"/>
    <property type="match status" value="1"/>
</dbReference>
<evidence type="ECO:0000259" key="19">
    <source>
        <dbReference type="PROSITE" id="PS50112"/>
    </source>
</evidence>
<feature type="transmembrane region" description="Helical" evidence="16">
    <location>
        <begin position="90"/>
        <end position="112"/>
    </location>
</feature>
<dbReference type="InterPro" id="IPR036097">
    <property type="entry name" value="HisK_dim/P_sf"/>
</dbReference>
<feature type="transmembrane region" description="Helical" evidence="16">
    <location>
        <begin position="187"/>
        <end position="212"/>
    </location>
</feature>
<dbReference type="SUPFAM" id="SSF52172">
    <property type="entry name" value="CheY-like"/>
    <property type="match status" value="1"/>
</dbReference>
<keyword evidence="4" id="KW-1003">Cell membrane</keyword>
<dbReference type="Pfam" id="PF00072">
    <property type="entry name" value="Response_reg"/>
    <property type="match status" value="1"/>
</dbReference>
<evidence type="ECO:0000256" key="1">
    <source>
        <dbReference type="ARBA" id="ARBA00000085"/>
    </source>
</evidence>
<dbReference type="Gene3D" id="1.10.287.130">
    <property type="match status" value="1"/>
</dbReference>
<dbReference type="InterPro" id="IPR036641">
    <property type="entry name" value="HPT_dom_sf"/>
</dbReference>
<keyword evidence="13 16" id="KW-0472">Membrane</keyword>
<feature type="transmembrane region" description="Helical" evidence="16">
    <location>
        <begin position="57"/>
        <end position="78"/>
    </location>
</feature>
<dbReference type="Pfam" id="PF00989">
    <property type="entry name" value="PAS"/>
    <property type="match status" value="1"/>
</dbReference>
<dbReference type="PROSITE" id="PS50113">
    <property type="entry name" value="PAC"/>
    <property type="match status" value="1"/>
</dbReference>
<dbReference type="Gene3D" id="3.30.565.10">
    <property type="entry name" value="Histidine kinase-like ATPase, C-terminal domain"/>
    <property type="match status" value="1"/>
</dbReference>
<dbReference type="CDD" id="cd00082">
    <property type="entry name" value="HisKA"/>
    <property type="match status" value="1"/>
</dbReference>
<comment type="caution">
    <text evidence="23">The sequence shown here is derived from an EMBL/GenBank/DDBJ whole genome shotgun (WGS) entry which is preliminary data.</text>
</comment>
<dbReference type="Gene3D" id="3.30.450.20">
    <property type="entry name" value="PAS domain"/>
    <property type="match status" value="2"/>
</dbReference>
<dbReference type="Gene3D" id="3.40.50.2300">
    <property type="match status" value="1"/>
</dbReference>
<dbReference type="GO" id="GO:0005524">
    <property type="term" value="F:ATP binding"/>
    <property type="evidence" value="ECO:0007669"/>
    <property type="project" value="UniProtKB-KW"/>
</dbReference>
<dbReference type="PANTHER" id="PTHR45339">
    <property type="entry name" value="HYBRID SIGNAL TRANSDUCTION HISTIDINE KINASE J"/>
    <property type="match status" value="1"/>
</dbReference>